<keyword evidence="2" id="KW-1185">Reference proteome</keyword>
<dbReference type="EMBL" id="SHNP01000002">
    <property type="protein sequence ID" value="MCX2973209.1"/>
    <property type="molecule type" value="Genomic_DNA"/>
</dbReference>
<sequence length="183" mass="20098">MLKSSSQAGIIIHERAHRGHLNLRGDPEDAEFRQGVVDVLGVELPLEACTFNCGDSTALYWLGPNEWLAIVAGNTEQKIECQLRETLGGHFAVVDVSGGQTQVNVSGSAVEQLFKKSSVYDFHPNHFAAGQCVQTTFAKSAVMISKNADQSFDLVMRRSFSDYLCRWIIDASDEYGLQLNADA</sequence>
<accession>A0ABT3ST91</accession>
<evidence type="ECO:0000313" key="1">
    <source>
        <dbReference type="EMBL" id="MCX2973209.1"/>
    </source>
</evidence>
<dbReference type="InterPro" id="IPR027266">
    <property type="entry name" value="TrmE/GcvT-like"/>
</dbReference>
<reference evidence="1" key="1">
    <citation type="submission" date="2019-02" db="EMBL/GenBank/DDBJ databases">
        <authorList>
            <person name="Li S.-H."/>
        </authorList>
    </citation>
    <scope>NUCLEOTIDE SEQUENCE</scope>
    <source>
        <strain evidence="1">IMCC8485</strain>
    </source>
</reference>
<dbReference type="Gene3D" id="3.30.70.1520">
    <property type="entry name" value="Heterotetrameric sarcosine oxidase"/>
    <property type="match status" value="1"/>
</dbReference>
<comment type="caution">
    <text evidence="1">The sequence shown here is derived from an EMBL/GenBank/DDBJ whole genome shotgun (WGS) entry which is preliminary data.</text>
</comment>
<proteinExistence type="predicted"/>
<dbReference type="Proteomes" id="UP001143307">
    <property type="component" value="Unassembled WGS sequence"/>
</dbReference>
<protein>
    <submittedName>
        <fullName evidence="1">Sarcosine oxidase, gamma subunit family protein</fullName>
    </submittedName>
</protein>
<dbReference type="SUPFAM" id="SSF103025">
    <property type="entry name" value="Folate-binding domain"/>
    <property type="match status" value="1"/>
</dbReference>
<evidence type="ECO:0000313" key="2">
    <source>
        <dbReference type="Proteomes" id="UP001143307"/>
    </source>
</evidence>
<organism evidence="1 2">
    <name type="scientific">Candidatus Seongchinamella marina</name>
    <dbReference type="NCBI Taxonomy" id="2518990"/>
    <lineage>
        <taxon>Bacteria</taxon>
        <taxon>Pseudomonadati</taxon>
        <taxon>Pseudomonadota</taxon>
        <taxon>Gammaproteobacteria</taxon>
        <taxon>Cellvibrionales</taxon>
        <taxon>Halieaceae</taxon>
        <taxon>Seongchinamella</taxon>
    </lineage>
</organism>
<dbReference type="InterPro" id="IPR007375">
    <property type="entry name" value="SoxG"/>
</dbReference>
<name>A0ABT3ST91_9GAMM</name>
<dbReference type="Gene3D" id="3.30.1360.120">
    <property type="entry name" value="Probable tRNA modification gtpase trme, domain 1"/>
    <property type="match status" value="1"/>
</dbReference>
<dbReference type="Pfam" id="PF04268">
    <property type="entry name" value="SoxG"/>
    <property type="match status" value="1"/>
</dbReference>
<gene>
    <name evidence="1" type="ORF">EYC87_06355</name>
</gene>